<comment type="caution">
    <text evidence="1">The sequence shown here is derived from an EMBL/GenBank/DDBJ whole genome shotgun (WGS) entry which is preliminary data.</text>
</comment>
<protein>
    <recommendedName>
        <fullName evidence="2">Lipoprotein</fullName>
    </recommendedName>
</protein>
<accession>A0A5T7B0B9</accession>
<evidence type="ECO:0008006" key="2">
    <source>
        <dbReference type="Google" id="ProtNLM"/>
    </source>
</evidence>
<name>A0A5T7B0B9_SALMS</name>
<dbReference type="EMBL" id="AAGDVI010000001">
    <property type="protein sequence ID" value="EBM8221741.1"/>
    <property type="molecule type" value="Genomic_DNA"/>
</dbReference>
<sequence length="156" mass="17544">MGDRDMKKSFVGLSVVAITLFLTACTPSKEMQEAKKRDAEFAQAVKNINLETADVGSKPDNSKVIIESAIRDQLKDPESAKFSEFTEPRKEVMVENRNFVYGYSSCVYVNAKNSYGGYTGKQLYWVFMRNGQVLRIKNTNDAYGNIIFIGRPVNCS</sequence>
<dbReference type="AlphaFoldDB" id="A0A5T7B0B9"/>
<gene>
    <name evidence="1" type="ORF">EYK04_02325</name>
</gene>
<dbReference type="PROSITE" id="PS51257">
    <property type="entry name" value="PROKAR_LIPOPROTEIN"/>
    <property type="match status" value="1"/>
</dbReference>
<reference evidence="1" key="1">
    <citation type="submission" date="2019-06" db="EMBL/GenBank/DDBJ databases">
        <authorList>
            <consortium name="NARMS: The National Antimicrobial Resistance Monitoring System"/>
        </authorList>
    </citation>
    <scope>NUCLEOTIDE SEQUENCE</scope>
    <source>
        <strain evidence="1">FSIS11917570</strain>
    </source>
</reference>
<proteinExistence type="predicted"/>
<evidence type="ECO:0000313" key="1">
    <source>
        <dbReference type="EMBL" id="EBM8221741.1"/>
    </source>
</evidence>
<organism evidence="1">
    <name type="scientific">Salmonella muenster</name>
    <dbReference type="NCBI Taxonomy" id="82689"/>
    <lineage>
        <taxon>Bacteria</taxon>
        <taxon>Pseudomonadati</taxon>
        <taxon>Pseudomonadota</taxon>
        <taxon>Gammaproteobacteria</taxon>
        <taxon>Enterobacterales</taxon>
        <taxon>Enterobacteriaceae</taxon>
        <taxon>Salmonella</taxon>
    </lineage>
</organism>